<comment type="caution">
    <text evidence="1">The sequence shown here is derived from an EMBL/GenBank/DDBJ whole genome shotgun (WGS) entry which is preliminary data.</text>
</comment>
<name>A0ABT4J9W9_9RHOB</name>
<gene>
    <name evidence="1" type="ORF">OU682_16695</name>
</gene>
<dbReference type="RefSeq" id="WP_268943321.1">
    <property type="nucleotide sequence ID" value="NZ_JAPTYD010000032.1"/>
</dbReference>
<organism evidence="1 2">
    <name type="scientific">Paracoccus benzoatiresistens</name>
    <dbReference type="NCBI Taxonomy" id="2997341"/>
    <lineage>
        <taxon>Bacteria</taxon>
        <taxon>Pseudomonadati</taxon>
        <taxon>Pseudomonadota</taxon>
        <taxon>Alphaproteobacteria</taxon>
        <taxon>Rhodobacterales</taxon>
        <taxon>Paracoccaceae</taxon>
        <taxon>Paracoccus</taxon>
    </lineage>
</organism>
<evidence type="ECO:0000313" key="2">
    <source>
        <dbReference type="Proteomes" id="UP001149822"/>
    </source>
</evidence>
<proteinExistence type="predicted"/>
<dbReference type="EMBL" id="JAPTYD010000032">
    <property type="protein sequence ID" value="MCZ0963251.1"/>
    <property type="molecule type" value="Genomic_DNA"/>
</dbReference>
<protein>
    <submittedName>
        <fullName evidence="1">Uncharacterized protein</fullName>
    </submittedName>
</protein>
<sequence length="83" mass="8283">MASAADAGLVRLDSLGLGLDVTEGCRAVGTKGEAVPGLWVAGPLARGHLGELMGIPEVTAHAELVAARLARAIAEAEPVEADA</sequence>
<dbReference type="Proteomes" id="UP001149822">
    <property type="component" value="Unassembled WGS sequence"/>
</dbReference>
<evidence type="ECO:0000313" key="1">
    <source>
        <dbReference type="EMBL" id="MCZ0963251.1"/>
    </source>
</evidence>
<keyword evidence="2" id="KW-1185">Reference proteome</keyword>
<accession>A0ABT4J9W9</accession>
<reference evidence="1" key="1">
    <citation type="submission" date="2022-12" db="EMBL/GenBank/DDBJ databases">
        <title>Paracoccus sp. EF6 isolated from a lake water.</title>
        <authorList>
            <person name="Liu H."/>
        </authorList>
    </citation>
    <scope>NUCLEOTIDE SEQUENCE</scope>
    <source>
        <strain evidence="1">EF6</strain>
    </source>
</reference>